<proteinExistence type="predicted"/>
<name>A0A1X0CQA4_9MYCO</name>
<sequence length="129" mass="14297">MSHRFQGRCRYCDESFTVSQGDGVFFHLLHCDRCGEAKPIGFEELGELHLRYLESLPNGHCLLDAHRDAYVRVHIAVEPVSTADYRAGVHALAGECGCGGRFRFDAPPRCPVCRSTRITLAQGSGNQSM</sequence>
<evidence type="ECO:0000313" key="1">
    <source>
        <dbReference type="EMBL" id="ORA62361.1"/>
    </source>
</evidence>
<accession>A0A1X0CQA4</accession>
<dbReference type="EMBL" id="MVHP01000027">
    <property type="protein sequence ID" value="ORA62361.1"/>
    <property type="molecule type" value="Genomic_DNA"/>
</dbReference>
<reference evidence="1 2" key="1">
    <citation type="submission" date="2017-02" db="EMBL/GenBank/DDBJ databases">
        <title>The new phylogeny of genus Mycobacterium.</title>
        <authorList>
            <person name="Tortoli E."/>
            <person name="Trovato A."/>
            <person name="Cirillo D.M."/>
        </authorList>
    </citation>
    <scope>NUCLEOTIDE SEQUENCE [LARGE SCALE GENOMIC DNA]</scope>
    <source>
        <strain evidence="1 2">FI-09383</strain>
    </source>
</reference>
<gene>
    <name evidence="1" type="ORF">BST23_19965</name>
</gene>
<dbReference type="Proteomes" id="UP000192772">
    <property type="component" value="Unassembled WGS sequence"/>
</dbReference>
<evidence type="ECO:0000313" key="2">
    <source>
        <dbReference type="Proteomes" id="UP000192772"/>
    </source>
</evidence>
<dbReference type="OrthoDB" id="1778482at2"/>
<comment type="caution">
    <text evidence="1">The sequence shown here is derived from an EMBL/GenBank/DDBJ whole genome shotgun (WGS) entry which is preliminary data.</text>
</comment>
<protein>
    <submittedName>
        <fullName evidence="1">Uncharacterized protein</fullName>
    </submittedName>
</protein>
<dbReference type="RefSeq" id="WP_083043519.1">
    <property type="nucleotide sequence ID" value="NZ_MVHP01000027.1"/>
</dbReference>
<dbReference type="AlphaFoldDB" id="A0A1X0CQA4"/>
<organism evidence="1 2">
    <name type="scientific">Mycolicibacterium elephantis</name>
    <dbReference type="NCBI Taxonomy" id="81858"/>
    <lineage>
        <taxon>Bacteria</taxon>
        <taxon>Bacillati</taxon>
        <taxon>Actinomycetota</taxon>
        <taxon>Actinomycetes</taxon>
        <taxon>Mycobacteriales</taxon>
        <taxon>Mycobacteriaceae</taxon>
        <taxon>Mycolicibacterium</taxon>
    </lineage>
</organism>
<dbReference type="STRING" id="81858.BST23_19965"/>